<keyword evidence="3 5" id="KW-0698">rRNA processing</keyword>
<comment type="caution">
    <text evidence="9">The sequence shown here is derived from an EMBL/GenBank/DDBJ whole genome shotgun (WGS) entry which is preliminary data.</text>
</comment>
<dbReference type="SUPFAM" id="SSF50447">
    <property type="entry name" value="Translation proteins"/>
    <property type="match status" value="1"/>
</dbReference>
<evidence type="ECO:0000259" key="7">
    <source>
        <dbReference type="Pfam" id="PF01782"/>
    </source>
</evidence>
<dbReference type="HAMAP" id="MF_00014">
    <property type="entry name" value="Ribosome_mat_RimM"/>
    <property type="match status" value="1"/>
</dbReference>
<dbReference type="PANTHER" id="PTHR33692">
    <property type="entry name" value="RIBOSOME MATURATION FACTOR RIMM"/>
    <property type="match status" value="1"/>
</dbReference>
<organism evidence="9 10">
    <name type="scientific">Nibribacter koreensis</name>
    <dbReference type="NCBI Taxonomy" id="1084519"/>
    <lineage>
        <taxon>Bacteria</taxon>
        <taxon>Pseudomonadati</taxon>
        <taxon>Bacteroidota</taxon>
        <taxon>Cytophagia</taxon>
        <taxon>Cytophagales</taxon>
        <taxon>Hymenobacteraceae</taxon>
        <taxon>Nibribacter</taxon>
    </lineage>
</organism>
<comment type="domain">
    <text evidence="5">The PRC barrel domain binds ribosomal protein uS19.</text>
</comment>
<feature type="domain" description="Ribosome maturation factor RimM PRC barrel" evidence="8">
    <location>
        <begin position="132"/>
        <end position="198"/>
    </location>
</feature>
<dbReference type="EMBL" id="BAABGX010000002">
    <property type="protein sequence ID" value="GAA4305072.1"/>
    <property type="molecule type" value="Genomic_DNA"/>
</dbReference>
<dbReference type="InterPro" id="IPR009000">
    <property type="entry name" value="Transl_B-barrel_sf"/>
</dbReference>
<dbReference type="InterPro" id="IPR036976">
    <property type="entry name" value="RimM_N_sf"/>
</dbReference>
<dbReference type="Pfam" id="PF01782">
    <property type="entry name" value="RimM"/>
    <property type="match status" value="1"/>
</dbReference>
<evidence type="ECO:0000256" key="1">
    <source>
        <dbReference type="ARBA" id="ARBA00022490"/>
    </source>
</evidence>
<evidence type="ECO:0000256" key="2">
    <source>
        <dbReference type="ARBA" id="ARBA00022517"/>
    </source>
</evidence>
<feature type="domain" description="RimM N-terminal" evidence="7">
    <location>
        <begin position="38"/>
        <end position="117"/>
    </location>
</feature>
<evidence type="ECO:0000256" key="4">
    <source>
        <dbReference type="ARBA" id="ARBA00023186"/>
    </source>
</evidence>
<evidence type="ECO:0000313" key="10">
    <source>
        <dbReference type="Proteomes" id="UP001501844"/>
    </source>
</evidence>
<dbReference type="InterPro" id="IPR011961">
    <property type="entry name" value="RimM"/>
</dbReference>
<keyword evidence="4 5" id="KW-0143">Chaperone</keyword>
<feature type="region of interest" description="Disordered" evidence="6">
    <location>
        <begin position="203"/>
        <end position="227"/>
    </location>
</feature>
<dbReference type="PANTHER" id="PTHR33692:SF1">
    <property type="entry name" value="RIBOSOME MATURATION FACTOR RIMM"/>
    <property type="match status" value="1"/>
</dbReference>
<dbReference type="InterPro" id="IPR056792">
    <property type="entry name" value="PRC_RimM"/>
</dbReference>
<comment type="similarity">
    <text evidence="5">Belongs to the RimM family.</text>
</comment>
<accession>A0ABP8FJ85</accession>
<comment type="function">
    <text evidence="5">An accessory protein needed during the final step in the assembly of 30S ribosomal subunit, possibly for assembly of the head region. Essential for efficient processing of 16S rRNA. May be needed both before and after RbfA during the maturation of 16S rRNA. It has affinity for free ribosomal 30S subunits but not for 70S ribosomes.</text>
</comment>
<keyword evidence="10" id="KW-1185">Reference proteome</keyword>
<feature type="compositionally biased region" description="Acidic residues" evidence="6">
    <location>
        <begin position="217"/>
        <end position="227"/>
    </location>
</feature>
<evidence type="ECO:0000256" key="6">
    <source>
        <dbReference type="SAM" id="MobiDB-lite"/>
    </source>
</evidence>
<reference evidence="10" key="1">
    <citation type="journal article" date="2019" name="Int. J. Syst. Evol. Microbiol.">
        <title>The Global Catalogue of Microorganisms (GCM) 10K type strain sequencing project: providing services to taxonomists for standard genome sequencing and annotation.</title>
        <authorList>
            <consortium name="The Broad Institute Genomics Platform"/>
            <consortium name="The Broad Institute Genome Sequencing Center for Infectious Disease"/>
            <person name="Wu L."/>
            <person name="Ma J."/>
        </authorList>
    </citation>
    <scope>NUCLEOTIDE SEQUENCE [LARGE SCALE GENOMIC DNA]</scope>
    <source>
        <strain evidence="10">JCM 17917</strain>
    </source>
</reference>
<dbReference type="SUPFAM" id="SSF50346">
    <property type="entry name" value="PRC-barrel domain"/>
    <property type="match status" value="1"/>
</dbReference>
<dbReference type="Gene3D" id="2.40.30.60">
    <property type="entry name" value="RimM"/>
    <property type="match status" value="1"/>
</dbReference>
<dbReference type="Pfam" id="PF24986">
    <property type="entry name" value="PRC_RimM"/>
    <property type="match status" value="1"/>
</dbReference>
<evidence type="ECO:0000256" key="3">
    <source>
        <dbReference type="ARBA" id="ARBA00022552"/>
    </source>
</evidence>
<proteinExistence type="inferred from homology"/>
<dbReference type="Proteomes" id="UP001501844">
    <property type="component" value="Unassembled WGS sequence"/>
</dbReference>
<dbReference type="Gene3D" id="2.30.30.240">
    <property type="entry name" value="PRC-barrel domain"/>
    <property type="match status" value="1"/>
</dbReference>
<comment type="subcellular location">
    <subcellularLocation>
        <location evidence="5">Cytoplasm</location>
    </subcellularLocation>
</comment>
<protein>
    <recommendedName>
        <fullName evidence="5">Ribosome maturation factor RimM</fullName>
    </recommendedName>
</protein>
<gene>
    <name evidence="5 9" type="primary">rimM</name>
    <name evidence="9" type="ORF">GCM10023183_18910</name>
</gene>
<sequence>MLKLRLLQKKVLLRLLLLTLQKSKLNFTAMTLDACFQLGYIVRTHGTKGQVVAFFDVDFPEEYDELESVFLLINGKLVPFFIDDLNPQDKGKSIIKFEDVDTVVQAEKLKGTSLYLPLKMLPELEEDQFYFHEVIGYTVVDSALGELGTVETFYDLPNQDLLAMQYQGHEILIPVNDEVIQRTDKAEKKLYVTLPEGLLEVYTTPSNRMEEEPPIAGEEEDDDDDAV</sequence>
<keyword evidence="2 5" id="KW-0690">Ribosome biogenesis</keyword>
<evidence type="ECO:0000313" key="9">
    <source>
        <dbReference type="EMBL" id="GAA4305072.1"/>
    </source>
</evidence>
<evidence type="ECO:0000256" key="5">
    <source>
        <dbReference type="HAMAP-Rule" id="MF_00014"/>
    </source>
</evidence>
<dbReference type="InterPro" id="IPR011033">
    <property type="entry name" value="PRC_barrel-like_sf"/>
</dbReference>
<keyword evidence="1 5" id="KW-0963">Cytoplasm</keyword>
<name>A0ABP8FJ85_9BACT</name>
<dbReference type="NCBIfam" id="TIGR02273">
    <property type="entry name" value="16S_RimM"/>
    <property type="match status" value="1"/>
</dbReference>
<dbReference type="InterPro" id="IPR002676">
    <property type="entry name" value="RimM_N"/>
</dbReference>
<comment type="subunit">
    <text evidence="5">Binds ribosomal protein uS19.</text>
</comment>
<evidence type="ECO:0000259" key="8">
    <source>
        <dbReference type="Pfam" id="PF24986"/>
    </source>
</evidence>